<reference evidence="14 15" key="1">
    <citation type="submission" date="2015-01" db="EMBL/GenBank/DDBJ databases">
        <title>Draft genome of the acidophilic iron oxidizer Acidithrix ferrooxidans strain Py-F3.</title>
        <authorList>
            <person name="Poehlein A."/>
            <person name="Eisen S."/>
            <person name="Schloemann M."/>
            <person name="Johnson B.D."/>
            <person name="Daniel R."/>
            <person name="Muehling M."/>
        </authorList>
    </citation>
    <scope>NUCLEOTIDE SEQUENCE [LARGE SCALE GENOMIC DNA]</scope>
    <source>
        <strain evidence="14 15">Py-F3</strain>
    </source>
</reference>
<evidence type="ECO:0000256" key="9">
    <source>
        <dbReference type="ARBA" id="ARBA00022801"/>
    </source>
</evidence>
<accession>A0A0D8HKN9</accession>
<proteinExistence type="inferred from homology"/>
<comment type="function">
    <text evidence="2 11">Endonuclease that specifically degrades the RNA of RNA-DNA hybrids.</text>
</comment>
<dbReference type="Gene3D" id="3.30.420.10">
    <property type="entry name" value="Ribonuclease H-like superfamily/Ribonuclease H"/>
    <property type="match status" value="1"/>
</dbReference>
<keyword evidence="15" id="KW-1185">Reference proteome</keyword>
<feature type="binding site" evidence="11">
    <location>
        <position position="93"/>
    </location>
    <ligand>
        <name>Mg(2+)</name>
        <dbReference type="ChEBI" id="CHEBI:18420"/>
        <label>1</label>
    </ligand>
</feature>
<dbReference type="STRING" id="1280514.AXFE_04930"/>
<keyword evidence="10 11" id="KW-0460">Magnesium</keyword>
<evidence type="ECO:0000313" key="14">
    <source>
        <dbReference type="EMBL" id="KJF18545.1"/>
    </source>
</evidence>
<dbReference type="Proteomes" id="UP000032360">
    <property type="component" value="Unassembled WGS sequence"/>
</dbReference>
<comment type="subcellular location">
    <subcellularLocation>
        <location evidence="11">Cytoplasm</location>
    </subcellularLocation>
</comment>
<evidence type="ECO:0000256" key="1">
    <source>
        <dbReference type="ARBA" id="ARBA00000077"/>
    </source>
</evidence>
<dbReference type="GO" id="GO:0005737">
    <property type="term" value="C:cytoplasm"/>
    <property type="evidence" value="ECO:0007669"/>
    <property type="project" value="UniProtKB-SubCell"/>
</dbReference>
<keyword evidence="9 11" id="KW-0378">Hydrolase</keyword>
<feature type="domain" description="RNase H type-1" evidence="13">
    <location>
        <begin position="24"/>
        <end position="165"/>
    </location>
</feature>
<dbReference type="Pfam" id="PF00075">
    <property type="entry name" value="RNase_H"/>
    <property type="match status" value="1"/>
</dbReference>
<dbReference type="GO" id="GO:0003676">
    <property type="term" value="F:nucleic acid binding"/>
    <property type="evidence" value="ECO:0007669"/>
    <property type="project" value="InterPro"/>
</dbReference>
<evidence type="ECO:0000256" key="2">
    <source>
        <dbReference type="ARBA" id="ARBA00004065"/>
    </source>
</evidence>
<dbReference type="NCBIfam" id="NF001236">
    <property type="entry name" value="PRK00203.1"/>
    <property type="match status" value="1"/>
</dbReference>
<dbReference type="InterPro" id="IPR002156">
    <property type="entry name" value="RNaseH_domain"/>
</dbReference>
<dbReference type="PANTHER" id="PTHR10642:SF26">
    <property type="entry name" value="RIBONUCLEASE H1"/>
    <property type="match status" value="1"/>
</dbReference>
<dbReference type="PATRIC" id="fig|1280514.3.peg.680"/>
<feature type="binding site" evidence="11">
    <location>
        <position position="71"/>
    </location>
    <ligand>
        <name>Mg(2+)</name>
        <dbReference type="ChEBI" id="CHEBI:18420"/>
        <label>1</label>
    </ligand>
</feature>
<evidence type="ECO:0000313" key="15">
    <source>
        <dbReference type="Proteomes" id="UP000032360"/>
    </source>
</evidence>
<evidence type="ECO:0000256" key="11">
    <source>
        <dbReference type="HAMAP-Rule" id="MF_00042"/>
    </source>
</evidence>
<evidence type="ECO:0000256" key="4">
    <source>
        <dbReference type="ARBA" id="ARBA00011245"/>
    </source>
</evidence>
<feature type="binding site" evidence="11">
    <location>
        <position position="33"/>
    </location>
    <ligand>
        <name>Mg(2+)</name>
        <dbReference type="ChEBI" id="CHEBI:18420"/>
        <label>2</label>
    </ligand>
</feature>
<dbReference type="InterPro" id="IPR022892">
    <property type="entry name" value="RNaseHI"/>
</dbReference>
<dbReference type="OrthoDB" id="7845843at2"/>
<comment type="catalytic activity">
    <reaction evidence="1 11">
        <text>Endonucleolytic cleavage to 5'-phosphomonoester.</text>
        <dbReference type="EC" id="3.1.26.4"/>
    </reaction>
</comment>
<dbReference type="FunFam" id="3.30.420.10:FF:000089">
    <property type="entry name" value="Ribonuclease H"/>
    <property type="match status" value="1"/>
</dbReference>
<keyword evidence="8 11" id="KW-0255">Endonuclease</keyword>
<evidence type="ECO:0000256" key="12">
    <source>
        <dbReference type="SAM" id="MobiDB-lite"/>
    </source>
</evidence>
<dbReference type="GO" id="GO:0004523">
    <property type="term" value="F:RNA-DNA hybrid ribonuclease activity"/>
    <property type="evidence" value="ECO:0007669"/>
    <property type="project" value="UniProtKB-UniRule"/>
</dbReference>
<sequence>MQEKNNQSTSVGQPSGASSSANQELQAVTIYTDGACRGNPGPGGWGALLISPKKQREIYGGDNPTTNNRMELQAVIEALELLKVPCRISLHTDSRYVMDGITKWIVNWKKKNWVNSKKEPVKNTDLWKLLDQATKRHEINWIWVRGHNGDEGNERADQLANLGIDQLLANGSKRNF</sequence>
<feature type="binding site" evidence="11">
    <location>
        <position position="157"/>
    </location>
    <ligand>
        <name>Mg(2+)</name>
        <dbReference type="ChEBI" id="CHEBI:18420"/>
        <label>2</label>
    </ligand>
</feature>
<evidence type="ECO:0000259" key="13">
    <source>
        <dbReference type="PROSITE" id="PS50879"/>
    </source>
</evidence>
<comment type="subunit">
    <text evidence="4 11">Monomer.</text>
</comment>
<dbReference type="GO" id="GO:0043137">
    <property type="term" value="P:DNA replication, removal of RNA primer"/>
    <property type="evidence" value="ECO:0007669"/>
    <property type="project" value="TreeGrafter"/>
</dbReference>
<evidence type="ECO:0000256" key="3">
    <source>
        <dbReference type="ARBA" id="ARBA00005300"/>
    </source>
</evidence>
<feature type="binding site" evidence="11">
    <location>
        <position position="33"/>
    </location>
    <ligand>
        <name>Mg(2+)</name>
        <dbReference type="ChEBI" id="CHEBI:18420"/>
        <label>1</label>
    </ligand>
</feature>
<protein>
    <recommendedName>
        <fullName evidence="5 11">Ribonuclease H</fullName>
        <shortName evidence="11">RNase H</shortName>
        <ecNumber evidence="5 11">3.1.26.4</ecNumber>
    </recommendedName>
</protein>
<evidence type="ECO:0000256" key="5">
    <source>
        <dbReference type="ARBA" id="ARBA00012180"/>
    </source>
</evidence>
<dbReference type="GO" id="GO:0000287">
    <property type="term" value="F:magnesium ion binding"/>
    <property type="evidence" value="ECO:0007669"/>
    <property type="project" value="UniProtKB-UniRule"/>
</dbReference>
<feature type="region of interest" description="Disordered" evidence="12">
    <location>
        <begin position="1"/>
        <end position="22"/>
    </location>
</feature>
<evidence type="ECO:0000256" key="10">
    <source>
        <dbReference type="ARBA" id="ARBA00022842"/>
    </source>
</evidence>
<dbReference type="EMBL" id="JXYS01000012">
    <property type="protein sequence ID" value="KJF18545.1"/>
    <property type="molecule type" value="Genomic_DNA"/>
</dbReference>
<keyword evidence="7 11" id="KW-0479">Metal-binding</keyword>
<dbReference type="InterPro" id="IPR012337">
    <property type="entry name" value="RNaseH-like_sf"/>
</dbReference>
<dbReference type="PANTHER" id="PTHR10642">
    <property type="entry name" value="RIBONUCLEASE H1"/>
    <property type="match status" value="1"/>
</dbReference>
<dbReference type="InterPro" id="IPR036397">
    <property type="entry name" value="RNaseH_sf"/>
</dbReference>
<dbReference type="PROSITE" id="PS50879">
    <property type="entry name" value="RNASE_H_1"/>
    <property type="match status" value="1"/>
</dbReference>
<dbReference type="AlphaFoldDB" id="A0A0D8HKN9"/>
<evidence type="ECO:0000256" key="7">
    <source>
        <dbReference type="ARBA" id="ARBA00022723"/>
    </source>
</evidence>
<comment type="similarity">
    <text evidence="3 11">Belongs to the RNase H family.</text>
</comment>
<keyword evidence="6 11" id="KW-0540">Nuclease</keyword>
<comment type="caution">
    <text evidence="14">The sequence shown here is derived from an EMBL/GenBank/DDBJ whole genome shotgun (WGS) entry which is preliminary data.</text>
</comment>
<gene>
    <name evidence="11 14" type="primary">rnhA</name>
    <name evidence="14" type="ORF">AXFE_04930</name>
</gene>
<dbReference type="InterPro" id="IPR050092">
    <property type="entry name" value="RNase_H"/>
</dbReference>
<organism evidence="14 15">
    <name type="scientific">Acidithrix ferrooxidans</name>
    <dbReference type="NCBI Taxonomy" id="1280514"/>
    <lineage>
        <taxon>Bacteria</taxon>
        <taxon>Bacillati</taxon>
        <taxon>Actinomycetota</taxon>
        <taxon>Acidimicrobiia</taxon>
        <taxon>Acidimicrobiales</taxon>
        <taxon>Acidimicrobiaceae</taxon>
        <taxon>Acidithrix</taxon>
    </lineage>
</organism>
<dbReference type="SUPFAM" id="SSF53098">
    <property type="entry name" value="Ribonuclease H-like"/>
    <property type="match status" value="1"/>
</dbReference>
<evidence type="ECO:0000256" key="6">
    <source>
        <dbReference type="ARBA" id="ARBA00022722"/>
    </source>
</evidence>
<name>A0A0D8HKN9_9ACTN</name>
<dbReference type="HAMAP" id="MF_00042">
    <property type="entry name" value="RNase_H"/>
    <property type="match status" value="1"/>
</dbReference>
<dbReference type="CDD" id="cd09278">
    <property type="entry name" value="RNase_HI_prokaryote_like"/>
    <property type="match status" value="1"/>
</dbReference>
<keyword evidence="11" id="KW-0963">Cytoplasm</keyword>
<evidence type="ECO:0000256" key="8">
    <source>
        <dbReference type="ARBA" id="ARBA00022759"/>
    </source>
</evidence>
<comment type="cofactor">
    <cofactor evidence="11">
        <name>Mg(2+)</name>
        <dbReference type="ChEBI" id="CHEBI:18420"/>
    </cofactor>
    <text evidence="11">Binds 1 Mg(2+) ion per subunit. May bind a second metal ion at a regulatory site, or after substrate binding.</text>
</comment>
<dbReference type="EC" id="3.1.26.4" evidence="5 11"/>